<accession>A0A8B8GFV5</accession>
<evidence type="ECO:0000313" key="1">
    <source>
        <dbReference type="Proteomes" id="UP000694846"/>
    </source>
</evidence>
<reference evidence="2" key="1">
    <citation type="submission" date="2025-08" db="UniProtKB">
        <authorList>
            <consortium name="RefSeq"/>
        </authorList>
    </citation>
    <scope>IDENTIFICATION</scope>
    <source>
        <tissue evidence="2">Whole body</tissue>
    </source>
</reference>
<name>A0A8B8GFV5_9HEMI</name>
<dbReference type="GeneID" id="112691699"/>
<dbReference type="Gene3D" id="1.25.40.10">
    <property type="entry name" value="Tetratricopeptide repeat domain"/>
    <property type="match status" value="1"/>
</dbReference>
<sequence length="199" mass="23506">MNHYLKLKLFETANRVLRHSVQALKSKSLPLWKTISGIFLKLDDQKWIEDLYTRGIASVYTEISVTFRIPYLNWCYKKKGRSMARKLFQNIKDLQPGQPELFLYMISLEKSCNRLKNDVYINKLYFELCTKFGSHRMDIWYHAIKYNHEENNENDVARLCTTADSILPQHLKDELKDKLKIIARKPPLKIKVASPTILI</sequence>
<gene>
    <name evidence="2" type="primary">LOC112691699</name>
</gene>
<dbReference type="RefSeq" id="XP_025421843.1">
    <property type="nucleotide sequence ID" value="XM_025566058.1"/>
</dbReference>
<dbReference type="SUPFAM" id="SSF48452">
    <property type="entry name" value="TPR-like"/>
    <property type="match status" value="1"/>
</dbReference>
<organism evidence="1 2">
    <name type="scientific">Sipha flava</name>
    <name type="common">yellow sugarcane aphid</name>
    <dbReference type="NCBI Taxonomy" id="143950"/>
    <lineage>
        <taxon>Eukaryota</taxon>
        <taxon>Metazoa</taxon>
        <taxon>Ecdysozoa</taxon>
        <taxon>Arthropoda</taxon>
        <taxon>Hexapoda</taxon>
        <taxon>Insecta</taxon>
        <taxon>Pterygota</taxon>
        <taxon>Neoptera</taxon>
        <taxon>Paraneoptera</taxon>
        <taxon>Hemiptera</taxon>
        <taxon>Sternorrhyncha</taxon>
        <taxon>Aphidomorpha</taxon>
        <taxon>Aphidoidea</taxon>
        <taxon>Aphididae</taxon>
        <taxon>Sipha</taxon>
    </lineage>
</organism>
<dbReference type="Proteomes" id="UP000694846">
    <property type="component" value="Unplaced"/>
</dbReference>
<evidence type="ECO:0000313" key="2">
    <source>
        <dbReference type="RefSeq" id="XP_025421843.1"/>
    </source>
</evidence>
<proteinExistence type="predicted"/>
<protein>
    <submittedName>
        <fullName evidence="2">Uncharacterized protein LOC112691699</fullName>
    </submittedName>
</protein>
<keyword evidence="1" id="KW-1185">Reference proteome</keyword>
<dbReference type="InterPro" id="IPR011990">
    <property type="entry name" value="TPR-like_helical_dom_sf"/>
</dbReference>
<dbReference type="AlphaFoldDB" id="A0A8B8GFV5"/>